<proteinExistence type="predicted"/>
<dbReference type="InterPro" id="IPR003599">
    <property type="entry name" value="Ig_sub"/>
</dbReference>
<dbReference type="GO" id="GO:0031430">
    <property type="term" value="C:M band"/>
    <property type="evidence" value="ECO:0007669"/>
    <property type="project" value="TreeGrafter"/>
</dbReference>
<dbReference type="InterPro" id="IPR036179">
    <property type="entry name" value="Ig-like_dom_sf"/>
</dbReference>
<evidence type="ECO:0000256" key="1">
    <source>
        <dbReference type="ARBA" id="ARBA00022737"/>
    </source>
</evidence>
<reference evidence="7" key="3">
    <citation type="submission" date="2025-09" db="UniProtKB">
        <authorList>
            <consortium name="Ensembl"/>
        </authorList>
    </citation>
    <scope>IDENTIFICATION</scope>
</reference>
<dbReference type="Pfam" id="PF07679">
    <property type="entry name" value="I-set"/>
    <property type="match status" value="3"/>
</dbReference>
<evidence type="ECO:0000256" key="3">
    <source>
        <dbReference type="SAM" id="MobiDB-lite"/>
    </source>
</evidence>
<dbReference type="FunFam" id="2.60.40.10:FF:000002">
    <property type="entry name" value="Titin a"/>
    <property type="match status" value="2"/>
</dbReference>
<keyword evidence="1" id="KW-0677">Repeat</keyword>
<dbReference type="PROSITE" id="PS50835">
    <property type="entry name" value="IG_LIKE"/>
    <property type="match status" value="3"/>
</dbReference>
<dbReference type="InterPro" id="IPR007110">
    <property type="entry name" value="Ig-like_dom"/>
</dbReference>
<dbReference type="FunFam" id="2.60.40.10:FF:000011">
    <property type="entry name" value="Titin b"/>
    <property type="match status" value="2"/>
</dbReference>
<feature type="domain" description="Fibronectin type-III" evidence="6">
    <location>
        <begin position="424"/>
        <end position="522"/>
    </location>
</feature>
<dbReference type="AlphaFoldDB" id="A0A8C4S5D3"/>
<dbReference type="SMART" id="SM00409">
    <property type="entry name" value="IG"/>
    <property type="match status" value="3"/>
</dbReference>
<dbReference type="Gene3D" id="2.60.40.10">
    <property type="entry name" value="Immunoglobulins"/>
    <property type="match status" value="10"/>
</dbReference>
<dbReference type="GeneTree" id="ENSGT01150000286978"/>
<dbReference type="SUPFAM" id="SSF48726">
    <property type="entry name" value="Immunoglobulin"/>
    <property type="match status" value="3"/>
</dbReference>
<dbReference type="PROSITE" id="PS50853">
    <property type="entry name" value="FN3"/>
    <property type="match status" value="7"/>
</dbReference>
<feature type="transmembrane region" description="Helical" evidence="4">
    <location>
        <begin position="1026"/>
        <end position="1044"/>
    </location>
</feature>
<keyword evidence="4" id="KW-0472">Membrane</keyword>
<reference evidence="7" key="2">
    <citation type="submission" date="2025-08" db="UniProtKB">
        <authorList>
            <consortium name="Ensembl"/>
        </authorList>
    </citation>
    <scope>IDENTIFICATION</scope>
</reference>
<dbReference type="GO" id="GO:0045214">
    <property type="term" value="P:sarcomere organization"/>
    <property type="evidence" value="ECO:0007669"/>
    <property type="project" value="TreeGrafter"/>
</dbReference>
<feature type="domain" description="Fibronectin type-III" evidence="6">
    <location>
        <begin position="720"/>
        <end position="816"/>
    </location>
</feature>
<dbReference type="SMART" id="SM00060">
    <property type="entry name" value="FN3"/>
    <property type="match status" value="7"/>
</dbReference>
<dbReference type="FunFam" id="2.60.40.10:FF:000547">
    <property type="entry name" value="Titin a"/>
    <property type="match status" value="1"/>
</dbReference>
<keyword evidence="8" id="KW-1185">Reference proteome</keyword>
<dbReference type="CDD" id="cd05748">
    <property type="entry name" value="Ig_Titin_like"/>
    <property type="match status" value="2"/>
</dbReference>
<feature type="domain" description="Fibronectin type-III" evidence="6">
    <location>
        <begin position="932"/>
        <end position="1025"/>
    </location>
</feature>
<sequence length="1053" mass="117400">MKLKTGSEYQFRIIAENRYGQSFALDSECVVAQYPYKEPGPPGTPFVTAATKDSMIVQWHEPINDGGSKILGYHLERKERNSILWTKINKTIIQDTRFKTSPLEEGIEYEFRVYAENIVGIGKSSKVSECYVARDPCDPPGCPEALIVTRHSVTLQWTKPEYDGGSAITGYIVEKRDLPEGRWMKASYTNVIETQFTVTGLTEGERYDFRVIAKNAAGTMSKPSDNTGPITAKDEVEPPRVSMDPKYKDTIVVNAGDTFKLDADVYGKPLPSIQWFKGDKELEESGRCEIKNSDFKALIIIKDAIRVDGGQYNLQLTNVAGTKTVPIQPSFKLMFNTYNVQAGEDLKVDIPVIGRPRPTVSWTKDGQALKQTTRLNVETTPTSTILHIKESHRDDFGKYAVTATNSAGSVTEEIGIIILDKPGPPTGPIRIDEVSSNYVIISWEPPQYTGGCQINNYIVEKRDTTTTSWQMVSATIARTTIKVGKLKTGSEYQFRVFAENRYGKSSSLDSQAVVVQYPYKEPGPPGTPFVSFASKDHMVIEWNEPVNDGGSAVLGYHLERKERNSILWTKLNKTLIQDTRFKANNLEEGIEYEYRVYAENIVGIGKASKVSECFVARDPCDPPGCPEAIVITRNYVTLQWTKPQYDGGSKVTGYIRDKDGIRWTKCNKKRLTDLRLRVTGLTEGHFFEFRVSAENAAGVGQPSEPSVFYRACDATYPPGPPNNPKVTDTSSTSVSLAWSKPIYDGGAQVKGYVVEMKEASADEWTTCTPPMGVQATRFCVTKLKENTEYNFRICAINIEGVGEPADIAGSVLVAEKLEAPEIELDADLRKVVSVRASATLRLFVTIKGRPEPEVKWEKEDGSISERAQIEVTSSYTMLVIDNVNRFNSGKYILKLENNSGSKSAFVNVRVLDSPSAPINFSIKEIRKDKPSPPEKLGVTEVTKESVSLSWLKPEHDGGSRVVGYMVEALEKGQQKWVKCAVVKTTHYVIHGLKENTEYFFRVSAENQAGMSDPKEMVLPVMVKDQLGKFLCFISVYFVVFLSSITKFKMFGMF</sequence>
<evidence type="ECO:0000256" key="4">
    <source>
        <dbReference type="SAM" id="Phobius"/>
    </source>
</evidence>
<dbReference type="InterPro" id="IPR036116">
    <property type="entry name" value="FN3_sf"/>
</dbReference>
<dbReference type="InterPro" id="IPR003598">
    <property type="entry name" value="Ig_sub2"/>
</dbReference>
<dbReference type="PANTHER" id="PTHR14340:SF13">
    <property type="entry name" value="TITIN"/>
    <property type="match status" value="1"/>
</dbReference>
<feature type="region of interest" description="Disordered" evidence="3">
    <location>
        <begin position="220"/>
        <end position="241"/>
    </location>
</feature>
<dbReference type="FunFam" id="2.60.40.10:FF:000003">
    <property type="entry name" value="Titin isoform E"/>
    <property type="match status" value="1"/>
</dbReference>
<evidence type="ECO:0000259" key="6">
    <source>
        <dbReference type="PROSITE" id="PS50853"/>
    </source>
</evidence>
<dbReference type="PANTHER" id="PTHR14340">
    <property type="entry name" value="MICROFIBRIL-ASSOCIATED GLYCOPROTEIN 3"/>
    <property type="match status" value="1"/>
</dbReference>
<dbReference type="GO" id="GO:0008307">
    <property type="term" value="F:structural constituent of muscle"/>
    <property type="evidence" value="ECO:0007669"/>
    <property type="project" value="TreeGrafter"/>
</dbReference>
<feature type="domain" description="Fibronectin type-III" evidence="6">
    <location>
        <begin position="622"/>
        <end position="714"/>
    </location>
</feature>
<feature type="domain" description="Ig-like" evidence="5">
    <location>
        <begin position="820"/>
        <end position="909"/>
    </location>
</feature>
<feature type="domain" description="Ig-like" evidence="5">
    <location>
        <begin position="239"/>
        <end position="326"/>
    </location>
</feature>
<dbReference type="Ensembl" id="ENSECRT00000011842.1">
    <property type="protein sequence ID" value="ENSECRP00000011651.1"/>
    <property type="gene ID" value="ENSECRG00000007738.1"/>
</dbReference>
<feature type="domain" description="Fibronectin type-III" evidence="6">
    <location>
        <begin position="524"/>
        <end position="619"/>
    </location>
</feature>
<evidence type="ECO:0000313" key="8">
    <source>
        <dbReference type="Proteomes" id="UP000694620"/>
    </source>
</evidence>
<dbReference type="FunFam" id="2.60.40.10:FF:000031">
    <property type="entry name" value="Myosin-binding protein C, slow type"/>
    <property type="match status" value="1"/>
</dbReference>
<evidence type="ECO:0000256" key="2">
    <source>
        <dbReference type="ARBA" id="ARBA00023319"/>
    </source>
</evidence>
<keyword evidence="4" id="KW-1133">Transmembrane helix</keyword>
<evidence type="ECO:0000313" key="7">
    <source>
        <dbReference type="Ensembl" id="ENSECRP00000011651.1"/>
    </source>
</evidence>
<dbReference type="FunFam" id="2.60.40.10:FF:000034">
    <property type="entry name" value="Titin isoform A"/>
    <property type="match status" value="2"/>
</dbReference>
<feature type="domain" description="Ig-like" evidence="5">
    <location>
        <begin position="329"/>
        <end position="417"/>
    </location>
</feature>
<accession>A0A8C4S5D3</accession>
<dbReference type="GO" id="GO:0048738">
    <property type="term" value="P:cardiac muscle tissue development"/>
    <property type="evidence" value="ECO:0007669"/>
    <property type="project" value="TreeGrafter"/>
</dbReference>
<organism evidence="7 8">
    <name type="scientific">Erpetoichthys calabaricus</name>
    <name type="common">Rope fish</name>
    <name type="synonym">Calamoichthys calabaricus</name>
    <dbReference type="NCBI Taxonomy" id="27687"/>
    <lineage>
        <taxon>Eukaryota</taxon>
        <taxon>Metazoa</taxon>
        <taxon>Chordata</taxon>
        <taxon>Craniata</taxon>
        <taxon>Vertebrata</taxon>
        <taxon>Euteleostomi</taxon>
        <taxon>Actinopterygii</taxon>
        <taxon>Polypteriformes</taxon>
        <taxon>Polypteridae</taxon>
        <taxon>Erpetoichthys</taxon>
    </lineage>
</organism>
<dbReference type="CDD" id="cd00063">
    <property type="entry name" value="FN3"/>
    <property type="match status" value="7"/>
</dbReference>
<dbReference type="InterPro" id="IPR003961">
    <property type="entry name" value="FN3_dom"/>
</dbReference>
<dbReference type="InterPro" id="IPR013783">
    <property type="entry name" value="Ig-like_fold"/>
</dbReference>
<evidence type="ECO:0000259" key="5">
    <source>
        <dbReference type="PROSITE" id="PS50835"/>
    </source>
</evidence>
<dbReference type="FunFam" id="2.60.40.10:FF:000112">
    <property type="entry name" value="Titin a"/>
    <property type="match status" value="1"/>
</dbReference>
<feature type="domain" description="Fibronectin type-III" evidence="6">
    <location>
        <begin position="41"/>
        <end position="135"/>
    </location>
</feature>
<dbReference type="InterPro" id="IPR013098">
    <property type="entry name" value="Ig_I-set"/>
</dbReference>
<feature type="compositionally biased region" description="Basic and acidic residues" evidence="3">
    <location>
        <begin position="232"/>
        <end position="241"/>
    </location>
</feature>
<name>A0A8C4S5D3_ERPCA</name>
<keyword evidence="4" id="KW-0812">Transmembrane</keyword>
<protein>
    <recommendedName>
        <fullName evidence="9">Titin</fullName>
    </recommendedName>
</protein>
<dbReference type="Pfam" id="PF00041">
    <property type="entry name" value="fn3"/>
    <property type="match status" value="7"/>
</dbReference>
<dbReference type="SMART" id="SM00408">
    <property type="entry name" value="IGc2"/>
    <property type="match status" value="2"/>
</dbReference>
<dbReference type="SUPFAM" id="SSF49265">
    <property type="entry name" value="Fibronectin type III"/>
    <property type="match status" value="5"/>
</dbReference>
<feature type="domain" description="Fibronectin type-III" evidence="6">
    <location>
        <begin position="139"/>
        <end position="235"/>
    </location>
</feature>
<evidence type="ECO:0008006" key="9">
    <source>
        <dbReference type="Google" id="ProtNLM"/>
    </source>
</evidence>
<keyword evidence="2" id="KW-0393">Immunoglobulin domain</keyword>
<dbReference type="PRINTS" id="PR00014">
    <property type="entry name" value="FNTYPEIII"/>
</dbReference>
<reference evidence="7" key="1">
    <citation type="submission" date="2021-06" db="EMBL/GenBank/DDBJ databases">
        <authorList>
            <consortium name="Wellcome Sanger Institute Data Sharing"/>
        </authorList>
    </citation>
    <scope>NUCLEOTIDE SEQUENCE [LARGE SCALE GENOMIC DNA]</scope>
</reference>
<dbReference type="Proteomes" id="UP000694620">
    <property type="component" value="Chromosome 8"/>
</dbReference>